<sequence>MAAIDFLRDQGLTVRRVGMRVVLGPKGRITEDVRKYVKAHRLELLAELAANDGQERRCHWQITRDGKPLCTMIGEPMTHTEALSAARWRWPGAEVSP</sequence>
<evidence type="ECO:0000313" key="1">
    <source>
        <dbReference type="EMBL" id="ANI17961.1"/>
    </source>
</evidence>
<protein>
    <recommendedName>
        <fullName evidence="3">TubC N-terminal docking domain-containing protein</fullName>
    </recommendedName>
</protein>
<gene>
    <name evidence="1" type="ORF">A9C11_29960</name>
</gene>
<dbReference type="EMBL" id="CP015878">
    <property type="protein sequence ID" value="ANI17961.1"/>
    <property type="molecule type" value="Genomic_DNA"/>
</dbReference>
<dbReference type="Proteomes" id="UP000077748">
    <property type="component" value="Chromosome"/>
</dbReference>
<name>A0A1A9KKJ1_9PSED</name>
<proteinExistence type="predicted"/>
<evidence type="ECO:0008006" key="3">
    <source>
        <dbReference type="Google" id="ProtNLM"/>
    </source>
</evidence>
<organism evidence="1 2">
    <name type="scientific">Pseudomonas citronellolis</name>
    <dbReference type="NCBI Taxonomy" id="53408"/>
    <lineage>
        <taxon>Bacteria</taxon>
        <taxon>Pseudomonadati</taxon>
        <taxon>Pseudomonadota</taxon>
        <taxon>Gammaproteobacteria</taxon>
        <taxon>Pseudomonadales</taxon>
        <taxon>Pseudomonadaceae</taxon>
        <taxon>Pseudomonas</taxon>
    </lineage>
</organism>
<evidence type="ECO:0000313" key="2">
    <source>
        <dbReference type="Proteomes" id="UP000077748"/>
    </source>
</evidence>
<accession>A0A1A9KKJ1</accession>
<reference evidence="1 2" key="1">
    <citation type="submission" date="2016-05" db="EMBL/GenBank/DDBJ databases">
        <title>Genome Sequence of Pseudomonas citronellolis Strain SJTE-3, an Estrogens and Persistent Organic Pollutants degradation strain.</title>
        <authorList>
            <person name="Liang R."/>
        </authorList>
    </citation>
    <scope>NUCLEOTIDE SEQUENCE [LARGE SCALE GENOMIC DNA]</scope>
    <source>
        <strain evidence="1 2">SJTE-3</strain>
    </source>
</reference>
<dbReference type="RefSeq" id="WP_064584780.1">
    <property type="nucleotide sequence ID" value="NZ_CP015878.1"/>
</dbReference>
<dbReference type="AlphaFoldDB" id="A0A1A9KKJ1"/>